<accession>A0A0G0SPJ7</accession>
<dbReference type="Pfam" id="PF04945">
    <property type="entry name" value="YHS"/>
    <property type="match status" value="1"/>
</dbReference>
<evidence type="ECO:0000259" key="1">
    <source>
        <dbReference type="Pfam" id="PF04945"/>
    </source>
</evidence>
<organism evidence="2 3">
    <name type="scientific">Candidatus Woesebacteria bacterium GW2011_GWA1_40_43</name>
    <dbReference type="NCBI Taxonomy" id="1618553"/>
    <lineage>
        <taxon>Bacteria</taxon>
        <taxon>Candidatus Woeseibacteriota</taxon>
    </lineage>
</organism>
<sequence length="64" mass="7749">MDNPEEMVKDVVCGMVMPKSRMKFSSEFLGKVYYFDTENDKHLFDAYPDYWVPEEEREKFRKGK</sequence>
<gene>
    <name evidence="2" type="ORF">UU02_C0009G0010</name>
</gene>
<protein>
    <recommendedName>
        <fullName evidence="1">YHS domain-containing protein</fullName>
    </recommendedName>
</protein>
<proteinExistence type="predicted"/>
<evidence type="ECO:0000313" key="3">
    <source>
        <dbReference type="Proteomes" id="UP000034293"/>
    </source>
</evidence>
<name>A0A0G0SPJ7_9BACT</name>
<evidence type="ECO:0000313" key="2">
    <source>
        <dbReference type="EMBL" id="KKR64361.1"/>
    </source>
</evidence>
<feature type="domain" description="YHS" evidence="1">
    <location>
        <begin position="8"/>
        <end position="51"/>
    </location>
</feature>
<dbReference type="AlphaFoldDB" id="A0A0G0SPJ7"/>
<reference evidence="2 3" key="1">
    <citation type="journal article" date="2015" name="Nature">
        <title>rRNA introns, odd ribosomes, and small enigmatic genomes across a large radiation of phyla.</title>
        <authorList>
            <person name="Brown C.T."/>
            <person name="Hug L.A."/>
            <person name="Thomas B.C."/>
            <person name="Sharon I."/>
            <person name="Castelle C.J."/>
            <person name="Singh A."/>
            <person name="Wilkins M.J."/>
            <person name="Williams K.H."/>
            <person name="Banfield J.F."/>
        </authorList>
    </citation>
    <scope>NUCLEOTIDE SEQUENCE [LARGE SCALE GENOMIC DNA]</scope>
</reference>
<comment type="caution">
    <text evidence="2">The sequence shown here is derived from an EMBL/GenBank/DDBJ whole genome shotgun (WGS) entry which is preliminary data.</text>
</comment>
<dbReference type="EMBL" id="LBZA01000009">
    <property type="protein sequence ID" value="KKR64361.1"/>
    <property type="molecule type" value="Genomic_DNA"/>
</dbReference>
<dbReference type="InterPro" id="IPR007029">
    <property type="entry name" value="YHS_dom"/>
</dbReference>
<dbReference type="Proteomes" id="UP000034293">
    <property type="component" value="Unassembled WGS sequence"/>
</dbReference>